<dbReference type="Proteomes" id="UP001153712">
    <property type="component" value="Chromosome 4"/>
</dbReference>
<evidence type="ECO:0000256" key="5">
    <source>
        <dbReference type="SAM" id="Phobius"/>
    </source>
</evidence>
<dbReference type="PANTHER" id="PTHR22762:SF167">
    <property type="entry name" value="LYSOSOMAL ALPHA-GLUCOSIDASE-LIKE PROTEIN"/>
    <property type="match status" value="1"/>
</dbReference>
<keyword evidence="5" id="KW-1133">Transmembrane helix</keyword>
<evidence type="ECO:0000256" key="4">
    <source>
        <dbReference type="RuleBase" id="RU361185"/>
    </source>
</evidence>
<dbReference type="PROSITE" id="PS51448">
    <property type="entry name" value="P_TREFOIL_2"/>
    <property type="match status" value="1"/>
</dbReference>
<evidence type="ECO:0000259" key="6">
    <source>
        <dbReference type="PROSITE" id="PS51448"/>
    </source>
</evidence>
<dbReference type="Gene3D" id="4.10.110.10">
    <property type="entry name" value="Spasmolytic Protein, domain 1"/>
    <property type="match status" value="1"/>
</dbReference>
<reference evidence="7" key="1">
    <citation type="submission" date="2022-01" db="EMBL/GenBank/DDBJ databases">
        <authorList>
            <person name="King R."/>
        </authorList>
    </citation>
    <scope>NUCLEOTIDE SEQUENCE</scope>
</reference>
<dbReference type="SUPFAM" id="SSF51445">
    <property type="entry name" value="(Trans)glycosidases"/>
    <property type="match status" value="1"/>
</dbReference>
<feature type="domain" description="P-type" evidence="6">
    <location>
        <begin position="67"/>
        <end position="107"/>
    </location>
</feature>
<dbReference type="Pfam" id="PF01055">
    <property type="entry name" value="Glyco_hydro_31_2nd"/>
    <property type="match status" value="1"/>
</dbReference>
<dbReference type="Gene3D" id="3.20.20.80">
    <property type="entry name" value="Glycosidases"/>
    <property type="match status" value="1"/>
</dbReference>
<protein>
    <recommendedName>
        <fullName evidence="6">P-type domain-containing protein</fullName>
    </recommendedName>
</protein>
<organism evidence="7 8">
    <name type="scientific">Phyllotreta striolata</name>
    <name type="common">Striped flea beetle</name>
    <name type="synonym">Crioceris striolata</name>
    <dbReference type="NCBI Taxonomy" id="444603"/>
    <lineage>
        <taxon>Eukaryota</taxon>
        <taxon>Metazoa</taxon>
        <taxon>Ecdysozoa</taxon>
        <taxon>Arthropoda</taxon>
        <taxon>Hexapoda</taxon>
        <taxon>Insecta</taxon>
        <taxon>Pterygota</taxon>
        <taxon>Neoptera</taxon>
        <taxon>Endopterygota</taxon>
        <taxon>Coleoptera</taxon>
        <taxon>Polyphaga</taxon>
        <taxon>Cucujiformia</taxon>
        <taxon>Chrysomeloidea</taxon>
        <taxon>Chrysomelidae</taxon>
        <taxon>Galerucinae</taxon>
        <taxon>Alticini</taxon>
        <taxon>Phyllotreta</taxon>
    </lineage>
</organism>
<dbReference type="EMBL" id="OU900097">
    <property type="protein sequence ID" value="CAG9861440.1"/>
    <property type="molecule type" value="Genomic_DNA"/>
</dbReference>
<dbReference type="SUPFAM" id="SSF51011">
    <property type="entry name" value="Glycosyl hydrolase domain"/>
    <property type="match status" value="1"/>
</dbReference>
<evidence type="ECO:0000313" key="8">
    <source>
        <dbReference type="Proteomes" id="UP001153712"/>
    </source>
</evidence>
<dbReference type="SMART" id="SM00018">
    <property type="entry name" value="PD"/>
    <property type="match status" value="1"/>
</dbReference>
<dbReference type="Gene3D" id="2.60.40.1180">
    <property type="entry name" value="Golgi alpha-mannosidase II"/>
    <property type="match status" value="1"/>
</dbReference>
<keyword evidence="2 3" id="KW-1015">Disulfide bond</keyword>
<keyword evidence="4" id="KW-0326">Glycosidase</keyword>
<dbReference type="Gene3D" id="2.60.40.1760">
    <property type="entry name" value="glycosyl hydrolase (family 31)"/>
    <property type="match status" value="1"/>
</dbReference>
<dbReference type="GO" id="GO:0090599">
    <property type="term" value="F:alpha-glucosidase activity"/>
    <property type="evidence" value="ECO:0007669"/>
    <property type="project" value="TreeGrafter"/>
</dbReference>
<evidence type="ECO:0000256" key="1">
    <source>
        <dbReference type="ARBA" id="ARBA00007806"/>
    </source>
</evidence>
<comment type="similarity">
    <text evidence="1 4">Belongs to the glycosyl hydrolase 31 family.</text>
</comment>
<dbReference type="InterPro" id="IPR044913">
    <property type="entry name" value="P_trefoil_dom_sf"/>
</dbReference>
<dbReference type="SUPFAM" id="SSF57492">
    <property type="entry name" value="Trefoil"/>
    <property type="match status" value="1"/>
</dbReference>
<comment type="caution">
    <text evidence="3">Lacks conserved residue(s) required for the propagation of feature annotation.</text>
</comment>
<sequence length="848" mass="96999">MTSFIDEQQQIRNLERQQDDKDKVSWITIVTSTSAQGWAFVVSFAIFVPILTYYIVNLNNYTLIDSSTCFVNETFRIPCGKANISETDCYNIDCCYDKPTKKCYHYLPSKYFYSLANHNYYSTKTKSPFNTAAVETMKISVDETSENQLSIYLHEAATKINTTTLKQKNFVVNPAKDKLMIEVNRPDGQLLLSTALGPLIASKNYWEWTLHLTGRSLFGLDGTLIALQGNATLKRVIYGNGRDRGWAPVFWAHDDGRFHGVSVRHAGPLEVEVLASNVIILRSLTGGCIEVVLSVGPTPASLHDQQMDAKRAGELPYWLLGTHVCKKREVYNNLTDLMVHVGDEDSQADSYCVDDNLFMYLQKEDLNSTKSIGELKKYVSDLSSKGKKFLLSIPPQIIKNTTLWNLAEKLNILYQFNQSEYVGKYLQQDVVYPDYSDPKIQVYIQEIDKLLKEYINVTIDGFVLSDNWPLNDNFIMDNASFPYFDKDLQASMSHTIQWNATIKNVQHIIKHTSYGCSQYEAFRKYNDSKLILSAAKSSSEVYPTILQNVDASWEHLKTYLSAVLFNSVNGNHIVSLPVCGDTAKFNETIQSSLCLRWYIISATMPFLRATSPQPWRNPADLSTKFDQQIVQNMLDKRRLLQPYFYAILSKNQPMVRPMFYDYYQDTKTFAMVSQYMIGEKLLVAHPLTANRARLSVYLPPKVRVWYEFRDGEMFISDDKSNETSVDIIETDFVMFVAQGSVVALVDGNDIDLTVAMNSSDTKINAEGSIKVENQTIHFRAYDEYVQVISNSTVNYTLKNITVYSYEKNKSFKESYKKNLFLNETTMIYYRQLKQQTLVGNQQQLQGTN</sequence>
<accession>A0A9N9XQ18</accession>
<evidence type="ECO:0000313" key="7">
    <source>
        <dbReference type="EMBL" id="CAG9861440.1"/>
    </source>
</evidence>
<dbReference type="CDD" id="cd00111">
    <property type="entry name" value="Trefoil"/>
    <property type="match status" value="1"/>
</dbReference>
<feature type="disulfide bond" evidence="3">
    <location>
        <begin position="79"/>
        <end position="94"/>
    </location>
</feature>
<dbReference type="AlphaFoldDB" id="A0A9N9XQ18"/>
<proteinExistence type="inferred from homology"/>
<name>A0A9N9XQ18_PHYSR</name>
<keyword evidence="8" id="KW-1185">Reference proteome</keyword>
<keyword evidence="5" id="KW-0472">Membrane</keyword>
<dbReference type="GO" id="GO:0005975">
    <property type="term" value="P:carbohydrate metabolic process"/>
    <property type="evidence" value="ECO:0007669"/>
    <property type="project" value="InterPro"/>
</dbReference>
<dbReference type="PANTHER" id="PTHR22762">
    <property type="entry name" value="ALPHA-GLUCOSIDASE"/>
    <property type="match status" value="1"/>
</dbReference>
<dbReference type="InterPro" id="IPR048395">
    <property type="entry name" value="Glyco_hydro_31_C"/>
</dbReference>
<feature type="transmembrane region" description="Helical" evidence="5">
    <location>
        <begin position="37"/>
        <end position="56"/>
    </location>
</feature>
<dbReference type="OrthoDB" id="5839090at2759"/>
<keyword evidence="4" id="KW-0378">Hydrolase</keyword>
<dbReference type="InterPro" id="IPR000322">
    <property type="entry name" value="Glyco_hydro_31_TIM"/>
</dbReference>
<dbReference type="InterPro" id="IPR000519">
    <property type="entry name" value="P_trefoil_dom"/>
</dbReference>
<dbReference type="Pfam" id="PF21365">
    <property type="entry name" value="Glyco_hydro_31_3rd"/>
    <property type="match status" value="1"/>
</dbReference>
<keyword evidence="5" id="KW-0812">Transmembrane</keyword>
<gene>
    <name evidence="7" type="ORF">PHYEVI_LOCUS7780</name>
</gene>
<evidence type="ECO:0000256" key="3">
    <source>
        <dbReference type="PROSITE-ProRule" id="PRU00779"/>
    </source>
</evidence>
<dbReference type="GO" id="GO:0006491">
    <property type="term" value="P:N-glycan processing"/>
    <property type="evidence" value="ECO:0007669"/>
    <property type="project" value="TreeGrafter"/>
</dbReference>
<evidence type="ECO:0000256" key="2">
    <source>
        <dbReference type="ARBA" id="ARBA00023157"/>
    </source>
</evidence>
<feature type="disulfide bond" evidence="3">
    <location>
        <begin position="69"/>
        <end position="95"/>
    </location>
</feature>
<dbReference type="InterPro" id="IPR013780">
    <property type="entry name" value="Glyco_hydro_b"/>
</dbReference>
<dbReference type="InterPro" id="IPR017853">
    <property type="entry name" value="GH"/>
</dbReference>